<dbReference type="VEuPathDB" id="AmoebaDB:ACA1_140540"/>
<dbReference type="Pfam" id="PF12937">
    <property type="entry name" value="F-box-like"/>
    <property type="match status" value="1"/>
</dbReference>
<evidence type="ECO:0000259" key="2">
    <source>
        <dbReference type="PROSITE" id="PS50181"/>
    </source>
</evidence>
<dbReference type="SUPFAM" id="SSF82185">
    <property type="entry name" value="Histone H3 K4-specific methyltransferase SET7/9 N-terminal domain"/>
    <property type="match status" value="2"/>
</dbReference>
<sequence length="360" mass="40171">MALVHDNAAKDAFVAHRAAQELYRLGCKGQTVQLSSYAASLNGDNIADSSVGVGALMKIVERLMSYFQSFYNLEEDLQKREELRKFNALAPFMRLPPEIIFHVLSFLSAKDLALVQLSCSALARYVCDEWLWKRLCERDFTPIKNALAGYFGKNWRWVYRSKVVIFKGRGQIKDGDVGTLITKDGRYEGEWKNGELNGYGFLVSSVGNIIEGQWKSGMGHGFGRVSYANGDLYAGQWTDGGVTGKGVCYFMEGTVYKGDWKDNAVHGRGSCWFSDGNKYDGGWKLGKKDGPGVFYWKNGATWKGVWKNNKPEGKGKHYCPVTNETTIADWQTEFACCADAEAKKDLHSDIPAPITPHQVA</sequence>
<dbReference type="InterPro" id="IPR001810">
    <property type="entry name" value="F-box_dom"/>
</dbReference>
<dbReference type="SMART" id="SM00698">
    <property type="entry name" value="MORN"/>
    <property type="match status" value="6"/>
</dbReference>
<gene>
    <name evidence="3" type="ORF">ACA1_140540</name>
</gene>
<evidence type="ECO:0000313" key="4">
    <source>
        <dbReference type="Proteomes" id="UP000011083"/>
    </source>
</evidence>
<dbReference type="InterPro" id="IPR036047">
    <property type="entry name" value="F-box-like_dom_sf"/>
</dbReference>
<dbReference type="EMBL" id="KB008128">
    <property type="protein sequence ID" value="ELR12148.1"/>
    <property type="molecule type" value="Genomic_DNA"/>
</dbReference>
<dbReference type="STRING" id="1257118.L8GHD8"/>
<keyword evidence="1" id="KW-0677">Repeat</keyword>
<dbReference type="Gene3D" id="2.20.110.10">
    <property type="entry name" value="Histone H3 K4-specific methyltransferase SET7/9 N-terminal domain"/>
    <property type="match status" value="3"/>
</dbReference>
<name>L8GHD8_ACACF</name>
<evidence type="ECO:0000256" key="1">
    <source>
        <dbReference type="ARBA" id="ARBA00022737"/>
    </source>
</evidence>
<dbReference type="RefSeq" id="XP_004334161.1">
    <property type="nucleotide sequence ID" value="XM_004334113.1"/>
</dbReference>
<dbReference type="GeneID" id="14912649"/>
<protein>
    <submittedName>
        <fullName evidence="3">MORN repeatcontaining protein</fullName>
    </submittedName>
</protein>
<dbReference type="Proteomes" id="UP000011083">
    <property type="component" value="Unassembled WGS sequence"/>
</dbReference>
<dbReference type="PANTHER" id="PTHR43215:SF14">
    <property type="entry name" value="RADIAL SPOKE HEAD 1 HOMOLOG"/>
    <property type="match status" value="1"/>
</dbReference>
<dbReference type="OMA" id="TEFACCA"/>
<dbReference type="PANTHER" id="PTHR43215">
    <property type="entry name" value="RADIAL SPOKE HEAD 1 HOMOLOG"/>
    <property type="match status" value="1"/>
</dbReference>
<reference evidence="3 4" key="1">
    <citation type="journal article" date="2013" name="Genome Biol.">
        <title>Genome of Acanthamoeba castellanii highlights extensive lateral gene transfer and early evolution of tyrosine kinase signaling.</title>
        <authorList>
            <person name="Clarke M."/>
            <person name="Lohan A.J."/>
            <person name="Liu B."/>
            <person name="Lagkouvardos I."/>
            <person name="Roy S."/>
            <person name="Zafar N."/>
            <person name="Bertelli C."/>
            <person name="Schilde C."/>
            <person name="Kianianmomeni A."/>
            <person name="Burglin T.R."/>
            <person name="Frech C."/>
            <person name="Turcotte B."/>
            <person name="Kopec K.O."/>
            <person name="Synnott J.M."/>
            <person name="Choo C."/>
            <person name="Paponov I."/>
            <person name="Finkler A."/>
            <person name="Soon Heng Tan C."/>
            <person name="Hutchins A.P."/>
            <person name="Weinmeier T."/>
            <person name="Rattei T."/>
            <person name="Chu J.S."/>
            <person name="Gimenez G."/>
            <person name="Irimia M."/>
            <person name="Rigden D.J."/>
            <person name="Fitzpatrick D.A."/>
            <person name="Lorenzo-Morales J."/>
            <person name="Bateman A."/>
            <person name="Chiu C.H."/>
            <person name="Tang P."/>
            <person name="Hegemann P."/>
            <person name="Fromm H."/>
            <person name="Raoult D."/>
            <person name="Greub G."/>
            <person name="Miranda-Saavedra D."/>
            <person name="Chen N."/>
            <person name="Nash P."/>
            <person name="Ginger M.L."/>
            <person name="Horn M."/>
            <person name="Schaap P."/>
            <person name="Caler L."/>
            <person name="Loftus B."/>
        </authorList>
    </citation>
    <scope>NUCLEOTIDE SEQUENCE [LARGE SCALE GENOMIC DNA]</scope>
    <source>
        <strain evidence="3 4">Neff</strain>
    </source>
</reference>
<organism evidence="3 4">
    <name type="scientific">Acanthamoeba castellanii (strain ATCC 30010 / Neff)</name>
    <dbReference type="NCBI Taxonomy" id="1257118"/>
    <lineage>
        <taxon>Eukaryota</taxon>
        <taxon>Amoebozoa</taxon>
        <taxon>Discosea</taxon>
        <taxon>Longamoebia</taxon>
        <taxon>Centramoebida</taxon>
        <taxon>Acanthamoebidae</taxon>
        <taxon>Acanthamoeba</taxon>
    </lineage>
</organism>
<feature type="domain" description="F-box" evidence="2">
    <location>
        <begin position="89"/>
        <end position="135"/>
    </location>
</feature>
<dbReference type="GO" id="GO:0005829">
    <property type="term" value="C:cytosol"/>
    <property type="evidence" value="ECO:0007669"/>
    <property type="project" value="TreeGrafter"/>
</dbReference>
<keyword evidence="4" id="KW-1185">Reference proteome</keyword>
<dbReference type="KEGG" id="acan:ACA1_140540"/>
<proteinExistence type="predicted"/>
<evidence type="ECO:0000313" key="3">
    <source>
        <dbReference type="EMBL" id="ELR12148.1"/>
    </source>
</evidence>
<accession>L8GHD8</accession>
<dbReference type="PROSITE" id="PS50181">
    <property type="entry name" value="FBOX"/>
    <property type="match status" value="1"/>
</dbReference>
<dbReference type="AlphaFoldDB" id="L8GHD8"/>
<dbReference type="InterPro" id="IPR003409">
    <property type="entry name" value="MORN"/>
</dbReference>
<dbReference type="SUPFAM" id="SSF81383">
    <property type="entry name" value="F-box domain"/>
    <property type="match status" value="1"/>
</dbReference>
<dbReference type="OrthoDB" id="294378at2759"/>
<dbReference type="Pfam" id="PF02493">
    <property type="entry name" value="MORN"/>
    <property type="match status" value="6"/>
</dbReference>
<dbReference type="Gene3D" id="1.20.1280.50">
    <property type="match status" value="1"/>
</dbReference>